<gene>
    <name evidence="1" type="ORF">GMBLW1_17250</name>
</gene>
<dbReference type="KEGG" id="tim:GMBLW1_17250"/>
<dbReference type="EMBL" id="LR593887">
    <property type="protein sequence ID" value="VTS00792.1"/>
    <property type="molecule type" value="Genomic_DNA"/>
</dbReference>
<accession>A0A6C2YMD0</accession>
<dbReference type="AlphaFoldDB" id="A0A6C2YMD0"/>
<reference evidence="1" key="1">
    <citation type="submission" date="2019-04" db="EMBL/GenBank/DDBJ databases">
        <authorList>
            <consortium name="Science for Life Laboratories"/>
        </authorList>
    </citation>
    <scope>NUCLEOTIDE SEQUENCE</scope>
    <source>
        <strain evidence="1">MBLW1</strain>
    </source>
</reference>
<protein>
    <submittedName>
        <fullName evidence="1">Uncharacterized protein</fullName>
    </submittedName>
</protein>
<dbReference type="InParanoid" id="A0A6C2YMD0"/>
<sequence>MTRTLAWLGLAVIVASLAPRMLSAESEPAESIETSRLEKLLVDHLRDAHNRGADLYNAGDPLSCYRIFEGVLLTTKAVLPHRPDVQEYINKSILDVVRTTSVAQRAFMLRETLVKVREMLQPKKPAVAKLPDNPRPAVPPMPPVPPVEPMPKTVQSVDPVPPVPPMPMMTPKPMVPVPPVKLPVPIPPVEPMPKPIVPPMPMPMSPTAPEILPVPKVIPELELLPAPRVAPEKFGL</sequence>
<dbReference type="EMBL" id="LR586016">
    <property type="protein sequence ID" value="VIP02235.1"/>
    <property type="molecule type" value="Genomic_DNA"/>
</dbReference>
<keyword evidence="2" id="KW-1185">Reference proteome</keyword>
<name>A0A6C2YMD0_9BACT</name>
<proteinExistence type="predicted"/>
<dbReference type="RefSeq" id="WP_162657429.1">
    <property type="nucleotide sequence ID" value="NZ_LR593887.1"/>
</dbReference>
<dbReference type="Proteomes" id="UP000464378">
    <property type="component" value="Chromosome"/>
</dbReference>
<evidence type="ECO:0000313" key="2">
    <source>
        <dbReference type="Proteomes" id="UP000464378"/>
    </source>
</evidence>
<evidence type="ECO:0000313" key="1">
    <source>
        <dbReference type="EMBL" id="VIP02235.1"/>
    </source>
</evidence>
<organism evidence="1">
    <name type="scientific">Tuwongella immobilis</name>
    <dbReference type="NCBI Taxonomy" id="692036"/>
    <lineage>
        <taxon>Bacteria</taxon>
        <taxon>Pseudomonadati</taxon>
        <taxon>Planctomycetota</taxon>
        <taxon>Planctomycetia</taxon>
        <taxon>Gemmatales</taxon>
        <taxon>Gemmataceae</taxon>
        <taxon>Tuwongella</taxon>
    </lineage>
</organism>